<evidence type="ECO:0000313" key="2">
    <source>
        <dbReference type="EMBL" id="SEL11950.1"/>
    </source>
</evidence>
<sequence length="55" mass="5847">MRLCIRCRIVSSPHAHLFSAATGRALTGCHARGSAATQASCSTSSTRSSGTRRRR</sequence>
<evidence type="ECO:0000313" key="3">
    <source>
        <dbReference type="Proteomes" id="UP000199120"/>
    </source>
</evidence>
<dbReference type="AlphaFoldDB" id="A0A1H7MKX3"/>
<dbReference type="Proteomes" id="UP000199120">
    <property type="component" value="Unassembled WGS sequence"/>
</dbReference>
<feature type="region of interest" description="Disordered" evidence="1">
    <location>
        <begin position="33"/>
        <end position="55"/>
    </location>
</feature>
<evidence type="ECO:0000256" key="1">
    <source>
        <dbReference type="SAM" id="MobiDB-lite"/>
    </source>
</evidence>
<dbReference type="EMBL" id="FOAJ01000005">
    <property type="protein sequence ID" value="SEL11950.1"/>
    <property type="molecule type" value="Genomic_DNA"/>
</dbReference>
<keyword evidence="3" id="KW-1185">Reference proteome</keyword>
<gene>
    <name evidence="2" type="ORF">SAMN05192542_10564</name>
</gene>
<proteinExistence type="predicted"/>
<protein>
    <submittedName>
        <fullName evidence="2">Uncharacterized protein</fullName>
    </submittedName>
</protein>
<feature type="compositionally biased region" description="Low complexity" evidence="1">
    <location>
        <begin position="34"/>
        <end position="49"/>
    </location>
</feature>
<name>A0A1H7MKX3_9BURK</name>
<organism evidence="2 3">
    <name type="scientific">Paraburkholderia caballeronis</name>
    <dbReference type="NCBI Taxonomy" id="416943"/>
    <lineage>
        <taxon>Bacteria</taxon>
        <taxon>Pseudomonadati</taxon>
        <taxon>Pseudomonadota</taxon>
        <taxon>Betaproteobacteria</taxon>
        <taxon>Burkholderiales</taxon>
        <taxon>Burkholderiaceae</taxon>
        <taxon>Paraburkholderia</taxon>
    </lineage>
</organism>
<accession>A0A1H7MKX3</accession>
<reference evidence="3" key="1">
    <citation type="submission" date="2016-10" db="EMBL/GenBank/DDBJ databases">
        <authorList>
            <person name="Varghese N."/>
            <person name="Submissions S."/>
        </authorList>
    </citation>
    <scope>NUCLEOTIDE SEQUENCE [LARGE SCALE GENOMIC DNA]</scope>
    <source>
        <strain evidence="3">LMG 26416</strain>
    </source>
</reference>